<dbReference type="EC" id="2.4.-.-" evidence="7"/>
<name>A0ABS8H2K3_9SPHN</name>
<dbReference type="PANTHER" id="PTHR43179">
    <property type="entry name" value="RHAMNOSYLTRANSFERASE WBBL"/>
    <property type="match status" value="1"/>
</dbReference>
<dbReference type="InterPro" id="IPR001173">
    <property type="entry name" value="Glyco_trans_2-like"/>
</dbReference>
<dbReference type="SUPFAM" id="SSF53448">
    <property type="entry name" value="Nucleotide-diphospho-sugar transferases"/>
    <property type="match status" value="1"/>
</dbReference>
<sequence length="752" mass="83308">MTLDIILPIYRNVDMVRACLDSLVRNLDEIRDHSPRLIAINDSPDDQAIDAYLRQCHAEGLIDVHIRNPENLGFVRSVNKGLAMARRDRRAALLVNSDTLTYPGTLSEMLAVLHADPQIGFVCPRSNNAALATFPPAPHNLSGIATTPEICHIAWESVHRHLPRYSFAPTAVGFYLLISGQVVANFGYLDEDFGVGYEEENDLVMRAGKVGFRAVLANHAFAYHAGSASFKLHDIDYKGQQQANLRMIDARHPEFLPLVWAHEASAEYRAIAQMANLVPTVDSKLKIALNLLSVGHHHNGTNELIMNFVRWFDRQPQDGFELHIICKRSVAEFHGIDRLDHVRLRTDVTPGYAVSIFFGQPFELDQISVMEHLAPVNIYGMLDVIALDCGNLRADNDVQTLWSYVARNANGLFFISRFSQETFRHRFPRRFGAQVHTRLLPTRPSAYAARYEGLELRRDHALVLGNHFAHKASSASARILGEAIPSLSVLVMGKGGDDMPSNVRQLHAGVIPDVEMNEIFASSSVIILPSYYEGFGLSVMHALALGKPVVARDIPATREILATFSAVEGVFLYFNDSDLPDAVRQAVECEQARVVEQDGADWDDWSRDLFAFATGLLDRSDICDQLIARIEDGDMLRRHSAAKDGTAPSGASGGPVALNLAPAATVDLPAILALDGDAFIEAFYIQILGRRADPAGLDHHRALIANGMTKEDMLRAIMESPEFKDRRATITVIGADRLDKKAKRRRKLLSLG</sequence>
<evidence type="ECO:0000313" key="7">
    <source>
        <dbReference type="EMBL" id="MCC4232764.1"/>
    </source>
</evidence>
<evidence type="ECO:0000259" key="4">
    <source>
        <dbReference type="Pfam" id="PF00534"/>
    </source>
</evidence>
<dbReference type="InterPro" id="IPR029044">
    <property type="entry name" value="Nucleotide-diphossugar_trans"/>
</dbReference>
<feature type="domain" description="DUF4214" evidence="6">
    <location>
        <begin position="677"/>
        <end position="725"/>
    </location>
</feature>
<feature type="domain" description="Glycosyl transferase family 1" evidence="4">
    <location>
        <begin position="508"/>
        <end position="593"/>
    </location>
</feature>
<dbReference type="Pfam" id="PF00535">
    <property type="entry name" value="Glycos_transf_2"/>
    <property type="match status" value="1"/>
</dbReference>
<dbReference type="GO" id="GO:0016757">
    <property type="term" value="F:glycosyltransferase activity"/>
    <property type="evidence" value="ECO:0007669"/>
    <property type="project" value="UniProtKB-KW"/>
</dbReference>
<dbReference type="Pfam" id="PF00534">
    <property type="entry name" value="Glycos_transf_1"/>
    <property type="match status" value="1"/>
</dbReference>
<evidence type="ECO:0000256" key="2">
    <source>
        <dbReference type="ARBA" id="ARBA00022676"/>
    </source>
</evidence>
<dbReference type="InterPro" id="IPR025282">
    <property type="entry name" value="DUF4214"/>
</dbReference>
<reference evidence="7 8" key="1">
    <citation type="submission" date="2021-10" db="EMBL/GenBank/DDBJ databases">
        <title>The diversity and Nitrogen Metabolism of Culturable Nitrate-Utilizing Bacteria Within the Oxygen Minimum Zone of the Changjiang (Yangtze River)Estuary.</title>
        <authorList>
            <person name="Zhang D."/>
            <person name="Zheng J."/>
            <person name="Liu S."/>
            <person name="He W."/>
        </authorList>
    </citation>
    <scope>NUCLEOTIDE SEQUENCE [LARGE SCALE GENOMIC DNA]</scope>
    <source>
        <strain evidence="7 8">FXH275-2</strain>
    </source>
</reference>
<evidence type="ECO:0000256" key="1">
    <source>
        <dbReference type="ARBA" id="ARBA00006739"/>
    </source>
</evidence>
<accession>A0ABS8H2K3</accession>
<evidence type="ECO:0000256" key="3">
    <source>
        <dbReference type="ARBA" id="ARBA00022679"/>
    </source>
</evidence>
<comment type="similarity">
    <text evidence="1">Belongs to the glycosyltransferase 2 family.</text>
</comment>
<dbReference type="Proteomes" id="UP001198830">
    <property type="component" value="Unassembled WGS sequence"/>
</dbReference>
<dbReference type="SUPFAM" id="SSF53756">
    <property type="entry name" value="UDP-Glycosyltransferase/glycogen phosphorylase"/>
    <property type="match status" value="1"/>
</dbReference>
<keyword evidence="2 7" id="KW-0328">Glycosyltransferase</keyword>
<evidence type="ECO:0000259" key="5">
    <source>
        <dbReference type="Pfam" id="PF00535"/>
    </source>
</evidence>
<dbReference type="EMBL" id="JAJGNP010000005">
    <property type="protein sequence ID" value="MCC4232764.1"/>
    <property type="molecule type" value="Genomic_DNA"/>
</dbReference>
<organism evidence="7 8">
    <name type="scientific">Sphingobium soli</name>
    <dbReference type="NCBI Taxonomy" id="1591116"/>
    <lineage>
        <taxon>Bacteria</taxon>
        <taxon>Pseudomonadati</taxon>
        <taxon>Pseudomonadota</taxon>
        <taxon>Alphaproteobacteria</taxon>
        <taxon>Sphingomonadales</taxon>
        <taxon>Sphingomonadaceae</taxon>
        <taxon>Sphingobium</taxon>
    </lineage>
</organism>
<feature type="domain" description="Glycosyltransferase 2-like" evidence="5">
    <location>
        <begin position="5"/>
        <end position="125"/>
    </location>
</feature>
<dbReference type="RefSeq" id="WP_228226930.1">
    <property type="nucleotide sequence ID" value="NZ_JAJGNP010000005.1"/>
</dbReference>
<keyword evidence="3 7" id="KW-0808">Transferase</keyword>
<comment type="caution">
    <text evidence="7">The sequence shown here is derived from an EMBL/GenBank/DDBJ whole genome shotgun (WGS) entry which is preliminary data.</text>
</comment>
<dbReference type="Gene3D" id="3.40.50.2000">
    <property type="entry name" value="Glycogen Phosphorylase B"/>
    <property type="match status" value="1"/>
</dbReference>
<dbReference type="PANTHER" id="PTHR43179:SF12">
    <property type="entry name" value="GALACTOFURANOSYLTRANSFERASE GLFT2"/>
    <property type="match status" value="1"/>
</dbReference>
<proteinExistence type="inferred from homology"/>
<dbReference type="InterPro" id="IPR001296">
    <property type="entry name" value="Glyco_trans_1"/>
</dbReference>
<dbReference type="Pfam" id="PF13946">
    <property type="entry name" value="DUF4214"/>
    <property type="match status" value="1"/>
</dbReference>
<evidence type="ECO:0000313" key="8">
    <source>
        <dbReference type="Proteomes" id="UP001198830"/>
    </source>
</evidence>
<evidence type="ECO:0000259" key="6">
    <source>
        <dbReference type="Pfam" id="PF13946"/>
    </source>
</evidence>
<keyword evidence="8" id="KW-1185">Reference proteome</keyword>
<gene>
    <name evidence="7" type="ORF">LL253_08670</name>
</gene>
<dbReference type="Gene3D" id="3.90.550.10">
    <property type="entry name" value="Spore Coat Polysaccharide Biosynthesis Protein SpsA, Chain A"/>
    <property type="match status" value="1"/>
</dbReference>
<protein>
    <submittedName>
        <fullName evidence="7">Glycosyltransferase</fullName>
        <ecNumber evidence="7">2.4.-.-</ecNumber>
    </submittedName>
</protein>